<feature type="region of interest" description="Disordered" evidence="1">
    <location>
        <begin position="1"/>
        <end position="90"/>
    </location>
</feature>
<protein>
    <submittedName>
        <fullName evidence="3">p-loop containing nucleoside triphosphate hydrolase</fullName>
    </submittedName>
</protein>
<dbReference type="InterPro" id="IPR054289">
    <property type="entry name" value="DUF7025"/>
</dbReference>
<dbReference type="Pfam" id="PF23232">
    <property type="entry name" value="AAA_lid_13"/>
    <property type="match status" value="1"/>
</dbReference>
<dbReference type="GO" id="GO:0005524">
    <property type="term" value="F:ATP binding"/>
    <property type="evidence" value="ECO:0007669"/>
    <property type="project" value="InterPro"/>
</dbReference>
<dbReference type="GO" id="GO:0016887">
    <property type="term" value="F:ATP hydrolysis activity"/>
    <property type="evidence" value="ECO:0007669"/>
    <property type="project" value="InterPro"/>
</dbReference>
<dbReference type="PANTHER" id="PTHR46411">
    <property type="entry name" value="FAMILY ATPASE, PUTATIVE-RELATED"/>
    <property type="match status" value="1"/>
</dbReference>
<feature type="compositionally biased region" description="Polar residues" evidence="1">
    <location>
        <begin position="1"/>
        <end position="17"/>
    </location>
</feature>
<feature type="compositionally biased region" description="Basic and acidic residues" evidence="1">
    <location>
        <begin position="27"/>
        <end position="39"/>
    </location>
</feature>
<accession>A0A395N392</accession>
<dbReference type="InterPro" id="IPR056599">
    <property type="entry name" value="AAA_lid_fung"/>
</dbReference>
<feature type="compositionally biased region" description="Acidic residues" evidence="1">
    <location>
        <begin position="141"/>
        <end position="160"/>
    </location>
</feature>
<gene>
    <name evidence="3" type="ORF">FIE12Z_1243</name>
</gene>
<dbReference type="Gene3D" id="3.40.50.300">
    <property type="entry name" value="P-loop containing nucleotide triphosphate hydrolases"/>
    <property type="match status" value="1"/>
</dbReference>
<feature type="region of interest" description="Disordered" evidence="1">
    <location>
        <begin position="121"/>
        <end position="169"/>
    </location>
</feature>
<dbReference type="CDD" id="cd19481">
    <property type="entry name" value="RecA-like_protease"/>
    <property type="match status" value="1"/>
</dbReference>
<dbReference type="InterPro" id="IPR027417">
    <property type="entry name" value="P-loop_NTPase"/>
</dbReference>
<dbReference type="InterPro" id="IPR003959">
    <property type="entry name" value="ATPase_AAA_core"/>
</dbReference>
<evidence type="ECO:0000256" key="1">
    <source>
        <dbReference type="SAM" id="MobiDB-lite"/>
    </source>
</evidence>
<proteinExistence type="predicted"/>
<dbReference type="AlphaFoldDB" id="A0A395N392"/>
<organism evidence="3 4">
    <name type="scientific">Fusarium flagelliforme</name>
    <dbReference type="NCBI Taxonomy" id="2675880"/>
    <lineage>
        <taxon>Eukaryota</taxon>
        <taxon>Fungi</taxon>
        <taxon>Dikarya</taxon>
        <taxon>Ascomycota</taxon>
        <taxon>Pezizomycotina</taxon>
        <taxon>Sordariomycetes</taxon>
        <taxon>Hypocreomycetidae</taxon>
        <taxon>Hypocreales</taxon>
        <taxon>Nectriaceae</taxon>
        <taxon>Fusarium</taxon>
        <taxon>Fusarium incarnatum-equiseti species complex</taxon>
    </lineage>
</organism>
<dbReference type="Proteomes" id="UP000265631">
    <property type="component" value="Unassembled WGS sequence"/>
</dbReference>
<reference evidence="3 4" key="1">
    <citation type="journal article" date="2018" name="PLoS Pathog.">
        <title>Evolution of structural diversity of trichothecenes, a family of toxins produced by plant pathogenic and entomopathogenic fungi.</title>
        <authorList>
            <person name="Proctor R.H."/>
            <person name="McCormick S.P."/>
            <person name="Kim H.S."/>
            <person name="Cardoza R.E."/>
            <person name="Stanley A.M."/>
            <person name="Lindo L."/>
            <person name="Kelly A."/>
            <person name="Brown D.W."/>
            <person name="Lee T."/>
            <person name="Vaughan M.M."/>
            <person name="Alexander N.J."/>
            <person name="Busman M."/>
            <person name="Gutierrez S."/>
        </authorList>
    </citation>
    <scope>NUCLEOTIDE SEQUENCE [LARGE SCALE GENOMIC DNA]</scope>
    <source>
        <strain evidence="3 4">NRRL 13405</strain>
    </source>
</reference>
<dbReference type="Pfam" id="PF00004">
    <property type="entry name" value="AAA"/>
    <property type="match status" value="1"/>
</dbReference>
<name>A0A395N392_9HYPO</name>
<dbReference type="PANTHER" id="PTHR46411:SF4">
    <property type="entry name" value="AAA+ ATPASE DOMAIN-CONTAINING PROTEIN"/>
    <property type="match status" value="1"/>
</dbReference>
<dbReference type="InterPro" id="IPR003593">
    <property type="entry name" value="AAA+_ATPase"/>
</dbReference>
<feature type="compositionally biased region" description="Basic and acidic residues" evidence="1">
    <location>
        <begin position="121"/>
        <end position="140"/>
    </location>
</feature>
<dbReference type="Pfam" id="PF22942">
    <property type="entry name" value="DUF7025"/>
    <property type="match status" value="1"/>
</dbReference>
<keyword evidence="3" id="KW-0378">Hydrolase</keyword>
<dbReference type="STRING" id="2594813.A0A395N392"/>
<dbReference type="SUPFAM" id="SSF52540">
    <property type="entry name" value="P-loop containing nucleoside triphosphate hydrolases"/>
    <property type="match status" value="1"/>
</dbReference>
<dbReference type="SMART" id="SM00382">
    <property type="entry name" value="AAA"/>
    <property type="match status" value="1"/>
</dbReference>
<evidence type="ECO:0000259" key="2">
    <source>
        <dbReference type="SMART" id="SM00382"/>
    </source>
</evidence>
<evidence type="ECO:0000313" key="3">
    <source>
        <dbReference type="EMBL" id="RFN54455.1"/>
    </source>
</evidence>
<feature type="compositionally biased region" description="Polar residues" evidence="1">
    <location>
        <begin position="43"/>
        <end position="56"/>
    </location>
</feature>
<dbReference type="EMBL" id="PXXK01000027">
    <property type="protein sequence ID" value="RFN54455.1"/>
    <property type="molecule type" value="Genomic_DNA"/>
</dbReference>
<feature type="domain" description="AAA+ ATPase" evidence="2">
    <location>
        <begin position="668"/>
        <end position="793"/>
    </location>
</feature>
<keyword evidence="4" id="KW-1185">Reference proteome</keyword>
<sequence length="918" mass="105403">MHTETETQATADISSIGTGELCGLAVMEHKQEASPRDEAETNPPESQVQPAENDSTAEPPATEEIVKETAKDPVSQTSQEEVQKPPTASLWCSKNGRSHAHLAEWNILKCPSCEQDLRRPEEEVKEKQEPKVTDQPKSDSDESESESDSDQSEPADEADTRDESHDDEEARPCLQYSIRYLDEAGYHAATEPWHERLDLNTERKHVVKNTNVVLEIETIVQTSIKKDEYRRQYEKDDLLKKGILKNPAYRLAIMKSQFVIHSKLIMRTLMHLVDYYPAVNLSPEPITITEPYPLIIHHWDVIQAYLKTFPGHTDYQEGSDSMAPFPAGRRLKACDEETHQHFGMLIESIEPSLLEKVRDEKALWRRSVPMATFPMLWLLYKPGTDVYIDADGDIMAGVVKSVTHQIRHVPGSSAVTGYYRIEYWYLDFDGRRLGRAESSRWIVPYEGEQDITTLGIYPCSFIDDQDDGATRERLENRGEQFFKLLGGAQMEYKGESLGAHKRWYEGRVMIDIATYYNTVEDQKFPRPHIGKVKDRTVTEGDDYDDDDDEIEGQKDPTFKWACYDNINPKVTKTLDLDRETIGVSAKHRYFLCPKRVIGFVLKSRKWDLLDIECCHEPRVNYKAIDSLVLNEERKTMIKSLVYRYTDKNRVDPQVPAPWAADTIRDKGEGQIFLLHGGPGVGKTFTAECIAESTGRPLLSLTCADIGTEDKEVEERLSDWFSLAETWGAVMLLDEADVFLERRNRGDLARNSLVSVFLRSMEYYRGILFLTTNRVGHFDDAFISRIHIVIKYDNFDMASRERIWSQFFKKLATERGKYITISNDAKKYVTKNKEMISIPWNGREIRNAFQTAVALAEYRFAMSEDKEEGDKACLEREDFQQVCEMTGAFKKYLKSLSGFDEAERALNDEARKDNPEEED</sequence>
<evidence type="ECO:0000313" key="4">
    <source>
        <dbReference type="Proteomes" id="UP000265631"/>
    </source>
</evidence>
<comment type="caution">
    <text evidence="3">The sequence shown here is derived from an EMBL/GenBank/DDBJ whole genome shotgun (WGS) entry which is preliminary data.</text>
</comment>